<evidence type="ECO:0000313" key="9">
    <source>
        <dbReference type="EMBL" id="GAA0580749.1"/>
    </source>
</evidence>
<dbReference type="InterPro" id="IPR033659">
    <property type="entry name" value="Ferrochelatase_N"/>
</dbReference>
<keyword evidence="7" id="KW-0479">Metal-binding</keyword>
<reference evidence="9 10" key="1">
    <citation type="journal article" date="2019" name="Int. J. Syst. Evol. Microbiol.">
        <title>The Global Catalogue of Microorganisms (GCM) 10K type strain sequencing project: providing services to taxonomists for standard genome sequencing and annotation.</title>
        <authorList>
            <consortium name="The Broad Institute Genomics Platform"/>
            <consortium name="The Broad Institute Genome Sequencing Center for Infectious Disease"/>
            <person name="Wu L."/>
            <person name="Ma J."/>
        </authorList>
    </citation>
    <scope>NUCLEOTIDE SEQUENCE [LARGE SCALE GENOMIC DNA]</scope>
    <source>
        <strain evidence="9 10">JCM 15089</strain>
    </source>
</reference>
<evidence type="ECO:0000313" key="10">
    <source>
        <dbReference type="Proteomes" id="UP001499951"/>
    </source>
</evidence>
<evidence type="ECO:0000256" key="5">
    <source>
        <dbReference type="ARBA" id="ARBA00023244"/>
    </source>
</evidence>
<evidence type="ECO:0000256" key="6">
    <source>
        <dbReference type="ARBA" id="ARBA00024536"/>
    </source>
</evidence>
<dbReference type="SUPFAM" id="SSF53800">
    <property type="entry name" value="Chelatase"/>
    <property type="match status" value="1"/>
</dbReference>
<protein>
    <recommendedName>
        <fullName evidence="7 8">Ferrochelatase</fullName>
        <ecNumber evidence="7 8">4.98.1.1</ecNumber>
    </recommendedName>
    <alternativeName>
        <fullName evidence="7">Heme synthase</fullName>
    </alternativeName>
    <alternativeName>
        <fullName evidence="7">Protoheme ferro-lyase</fullName>
    </alternativeName>
</protein>
<comment type="similarity">
    <text evidence="1 7 8">Belongs to the ferrochelatase family.</text>
</comment>
<gene>
    <name evidence="7 9" type="primary">hemH</name>
    <name evidence="9" type="ORF">GCM10008942_32020</name>
</gene>
<comment type="catalytic activity">
    <reaction evidence="6">
        <text>Fe-coproporphyrin III + 2 H(+) = coproporphyrin III + Fe(2+)</text>
        <dbReference type="Rhea" id="RHEA:49572"/>
        <dbReference type="ChEBI" id="CHEBI:15378"/>
        <dbReference type="ChEBI" id="CHEBI:29033"/>
        <dbReference type="ChEBI" id="CHEBI:68438"/>
        <dbReference type="ChEBI" id="CHEBI:131725"/>
        <dbReference type="EC" id="4.99.1.9"/>
    </reaction>
    <physiologicalReaction direction="right-to-left" evidence="6">
        <dbReference type="Rhea" id="RHEA:49574"/>
    </physiologicalReaction>
</comment>
<comment type="pathway">
    <text evidence="7 8">Porphyrin-containing compound metabolism; protoheme biosynthesis; protoheme from protoporphyrin-IX: step 1/1.</text>
</comment>
<organism evidence="9 10">
    <name type="scientific">Rhizomicrobium electricum</name>
    <dbReference type="NCBI Taxonomy" id="480070"/>
    <lineage>
        <taxon>Bacteria</taxon>
        <taxon>Pseudomonadati</taxon>
        <taxon>Pseudomonadota</taxon>
        <taxon>Alphaproteobacteria</taxon>
        <taxon>Micropepsales</taxon>
        <taxon>Micropepsaceae</taxon>
        <taxon>Rhizomicrobium</taxon>
    </lineage>
</organism>
<dbReference type="EC" id="4.98.1.1" evidence="7 8"/>
<keyword evidence="5 7" id="KW-0627">Porphyrin biosynthesis</keyword>
<comment type="catalytic activity">
    <reaction evidence="7 8">
        <text>heme b + 2 H(+) = protoporphyrin IX + Fe(2+)</text>
        <dbReference type="Rhea" id="RHEA:22584"/>
        <dbReference type="ChEBI" id="CHEBI:15378"/>
        <dbReference type="ChEBI" id="CHEBI:29033"/>
        <dbReference type="ChEBI" id="CHEBI:57306"/>
        <dbReference type="ChEBI" id="CHEBI:60344"/>
        <dbReference type="EC" id="4.98.1.1"/>
    </reaction>
</comment>
<name>A0ABN1F2J0_9PROT</name>
<evidence type="ECO:0000256" key="8">
    <source>
        <dbReference type="RuleBase" id="RU000607"/>
    </source>
</evidence>
<feature type="binding site" evidence="7">
    <location>
        <position position="268"/>
    </location>
    <ligand>
        <name>Fe(2+)</name>
        <dbReference type="ChEBI" id="CHEBI:29033"/>
    </ligand>
</feature>
<accession>A0ABN1F2J0</accession>
<dbReference type="Proteomes" id="UP001499951">
    <property type="component" value="Unassembled WGS sequence"/>
</dbReference>
<keyword evidence="2 7" id="KW-0408">Iron</keyword>
<dbReference type="InterPro" id="IPR019772">
    <property type="entry name" value="Ferrochelatase_AS"/>
</dbReference>
<evidence type="ECO:0000256" key="4">
    <source>
        <dbReference type="ARBA" id="ARBA00023239"/>
    </source>
</evidence>
<dbReference type="PANTHER" id="PTHR11108">
    <property type="entry name" value="FERROCHELATASE"/>
    <property type="match status" value="1"/>
</dbReference>
<evidence type="ECO:0000256" key="7">
    <source>
        <dbReference type="HAMAP-Rule" id="MF_00323"/>
    </source>
</evidence>
<keyword evidence="7 8" id="KW-0963">Cytoplasm</keyword>
<dbReference type="RefSeq" id="WP_166934889.1">
    <property type="nucleotide sequence ID" value="NZ_BAAADD010000009.1"/>
</dbReference>
<dbReference type="NCBIfam" id="TIGR00109">
    <property type="entry name" value="hemH"/>
    <property type="match status" value="1"/>
</dbReference>
<evidence type="ECO:0000256" key="3">
    <source>
        <dbReference type="ARBA" id="ARBA00023133"/>
    </source>
</evidence>
<keyword evidence="3 7" id="KW-0350">Heme biosynthesis</keyword>
<dbReference type="InterPro" id="IPR033644">
    <property type="entry name" value="Ferrochelatase_C"/>
</dbReference>
<dbReference type="Pfam" id="PF00762">
    <property type="entry name" value="Ferrochelatase"/>
    <property type="match status" value="1"/>
</dbReference>
<feature type="binding site" evidence="7">
    <location>
        <position position="190"/>
    </location>
    <ligand>
        <name>Fe(2+)</name>
        <dbReference type="ChEBI" id="CHEBI:29033"/>
    </ligand>
</feature>
<keyword evidence="10" id="KW-1185">Reference proteome</keyword>
<proteinExistence type="inferred from homology"/>
<dbReference type="CDD" id="cd00419">
    <property type="entry name" value="Ferrochelatase_C"/>
    <property type="match status" value="1"/>
</dbReference>
<comment type="function">
    <text evidence="7 8">Catalyzes the ferrous insertion into protoporphyrin IX.</text>
</comment>
<dbReference type="CDD" id="cd03411">
    <property type="entry name" value="Ferrochelatase_N"/>
    <property type="match status" value="1"/>
</dbReference>
<dbReference type="InterPro" id="IPR001015">
    <property type="entry name" value="Ferrochelatase"/>
</dbReference>
<dbReference type="EMBL" id="BAAADD010000009">
    <property type="protein sequence ID" value="GAA0580749.1"/>
    <property type="molecule type" value="Genomic_DNA"/>
</dbReference>
<dbReference type="HAMAP" id="MF_00323">
    <property type="entry name" value="Ferrochelatase"/>
    <property type="match status" value="1"/>
</dbReference>
<keyword evidence="4 7" id="KW-0456">Lyase</keyword>
<dbReference type="PANTHER" id="PTHR11108:SF1">
    <property type="entry name" value="FERROCHELATASE, MITOCHONDRIAL"/>
    <property type="match status" value="1"/>
</dbReference>
<comment type="subcellular location">
    <subcellularLocation>
        <location evidence="7 8">Cytoplasm</location>
    </subcellularLocation>
</comment>
<comment type="caution">
    <text evidence="9">The sequence shown here is derived from an EMBL/GenBank/DDBJ whole genome shotgun (WGS) entry which is preliminary data.</text>
</comment>
<dbReference type="Gene3D" id="3.40.50.1400">
    <property type="match status" value="2"/>
</dbReference>
<evidence type="ECO:0000256" key="1">
    <source>
        <dbReference type="ARBA" id="ARBA00007718"/>
    </source>
</evidence>
<dbReference type="PROSITE" id="PS00534">
    <property type="entry name" value="FERROCHELATASE"/>
    <property type="match status" value="1"/>
</dbReference>
<sequence length="339" mass="36396">MKLAVVLFNLGGPDSPDAVEPFLANLFSDPAVLTMPGFVRKPLARFIARKRAPIAREIYAKIGGRSPIVEETLLQAEALEKAIPEHQTRAFIAMRCWKPFTHEAAAAVAAFQPDHIVLLPLYPQFSTTTTGSSLKEWKRVAALAGITAPTTTICCYPDLGGFIAALAANIEDSAAEPRADVSYRLLLSAHGLPKRVIARGDPYQAQVEQTAAALKARLSWDDVSICYQSKVGPLEWIGPATDAEIRRAGAEGKGVVIAPIAFVSEHSETLVELDIEYAKLARESGVPDYRRVPTVGVRAEFIAGLAQLVRQSIDSVKNGKGAGKTCPLTAARCPRTGTA</sequence>
<evidence type="ECO:0000256" key="2">
    <source>
        <dbReference type="ARBA" id="ARBA00023004"/>
    </source>
</evidence>